<keyword evidence="2" id="KW-0489">Methyltransferase</keyword>
<dbReference type="PANTHER" id="PTHR43861">
    <property type="entry name" value="TRANS-ACONITATE 2-METHYLTRANSFERASE-RELATED"/>
    <property type="match status" value="1"/>
</dbReference>
<keyword evidence="1 2" id="KW-0808">Transferase</keyword>
<dbReference type="Gene3D" id="3.40.50.150">
    <property type="entry name" value="Vaccinia Virus protein VP39"/>
    <property type="match status" value="1"/>
</dbReference>
<gene>
    <name evidence="2" type="ORF">C7389_1144</name>
</gene>
<comment type="caution">
    <text evidence="2">The sequence shown here is derived from an EMBL/GenBank/DDBJ whole genome shotgun (WGS) entry which is preliminary data.</text>
</comment>
<dbReference type="AlphaFoldDB" id="A0A4R6DU21"/>
<dbReference type="Proteomes" id="UP000295129">
    <property type="component" value="Unassembled WGS sequence"/>
</dbReference>
<evidence type="ECO:0000256" key="1">
    <source>
        <dbReference type="ARBA" id="ARBA00022679"/>
    </source>
</evidence>
<protein>
    <submittedName>
        <fullName evidence="2">Methyltransferase family protein</fullName>
    </submittedName>
</protein>
<dbReference type="InterPro" id="IPR029063">
    <property type="entry name" value="SAM-dependent_MTases_sf"/>
</dbReference>
<sequence>MSSASTTVAPSCSHCGSTCKLHFVTQDYNRRIGDEHFRHYRCTQCSLLFIHPVPDDLGRYYPNDYYYVPESIDFLDKNHGQEKYKIDIIRRFKTSGRLLEIGPSLGTFSYAAKLAGFEANAIEMSTECSQYLNNVAHIPTVNTADTDAALLSLEPFDVIALWHVIEHLVDPWKTMDHIARSLKPDGIFILAAPNPEAFQFKVIGKRWPHVDAPRHLYLIPKEVLVERARMYGLTLESATTDDEGARGWNTFGWEYWLGNFMRDPKRKAFMHGIGKKLARLMRRWDQKEGRGSAYTLVFRKAGS</sequence>
<evidence type="ECO:0000313" key="3">
    <source>
        <dbReference type="Proteomes" id="UP000295129"/>
    </source>
</evidence>
<dbReference type="SUPFAM" id="SSF53335">
    <property type="entry name" value="S-adenosyl-L-methionine-dependent methyltransferases"/>
    <property type="match status" value="1"/>
</dbReference>
<evidence type="ECO:0000313" key="2">
    <source>
        <dbReference type="EMBL" id="TDN48617.1"/>
    </source>
</evidence>
<dbReference type="EMBL" id="SNVV01000014">
    <property type="protein sequence ID" value="TDN48617.1"/>
    <property type="molecule type" value="Genomic_DNA"/>
</dbReference>
<dbReference type="Pfam" id="PF13489">
    <property type="entry name" value="Methyltransf_23"/>
    <property type="match status" value="1"/>
</dbReference>
<dbReference type="CDD" id="cd02440">
    <property type="entry name" value="AdoMet_MTases"/>
    <property type="match status" value="1"/>
</dbReference>
<reference evidence="2 3" key="1">
    <citation type="submission" date="2019-03" db="EMBL/GenBank/DDBJ databases">
        <title>Genomic Encyclopedia of Type Strains, Phase IV (KMG-IV): sequencing the most valuable type-strain genomes for metagenomic binning, comparative biology and taxonomic classification.</title>
        <authorList>
            <person name="Goeker M."/>
        </authorList>
    </citation>
    <scope>NUCLEOTIDE SEQUENCE [LARGE SCALE GENOMIC DNA]</scope>
    <source>
        <strain evidence="2 3">DSM 12121</strain>
    </source>
</reference>
<dbReference type="PANTHER" id="PTHR43861:SF3">
    <property type="entry name" value="PUTATIVE (AFU_ORTHOLOGUE AFUA_2G14390)-RELATED"/>
    <property type="match status" value="1"/>
</dbReference>
<dbReference type="GO" id="GO:0032259">
    <property type="term" value="P:methylation"/>
    <property type="evidence" value="ECO:0007669"/>
    <property type="project" value="UniProtKB-KW"/>
</dbReference>
<proteinExistence type="predicted"/>
<organism evidence="2 3">
    <name type="scientific">Azoarcus indigens</name>
    <dbReference type="NCBI Taxonomy" id="29545"/>
    <lineage>
        <taxon>Bacteria</taxon>
        <taxon>Pseudomonadati</taxon>
        <taxon>Pseudomonadota</taxon>
        <taxon>Betaproteobacteria</taxon>
        <taxon>Rhodocyclales</taxon>
        <taxon>Zoogloeaceae</taxon>
        <taxon>Azoarcus</taxon>
    </lineage>
</organism>
<accession>A0A4R6DU21</accession>
<dbReference type="OrthoDB" id="9816564at2"/>
<name>A0A4R6DU21_9RHOO</name>
<keyword evidence="3" id="KW-1185">Reference proteome</keyword>
<dbReference type="GO" id="GO:0008168">
    <property type="term" value="F:methyltransferase activity"/>
    <property type="evidence" value="ECO:0007669"/>
    <property type="project" value="UniProtKB-KW"/>
</dbReference>